<keyword evidence="2" id="KW-1185">Reference proteome</keyword>
<comment type="caution">
    <text evidence="1">The sequence shown here is derived from an EMBL/GenBank/DDBJ whole genome shotgun (WGS) entry which is preliminary data.</text>
</comment>
<dbReference type="Proteomes" id="UP001243286">
    <property type="component" value="Unassembled WGS sequence"/>
</dbReference>
<gene>
    <name evidence="1" type="ORF">QK289_11310</name>
</gene>
<reference evidence="1 2" key="1">
    <citation type="submission" date="2023-04" db="EMBL/GenBank/DDBJ databases">
        <title>Antarctic isolates genomes.</title>
        <authorList>
            <person name="Dimov S.G."/>
        </authorList>
    </citation>
    <scope>NUCLEOTIDE SEQUENCE [LARGE SCALE GENOMIC DNA]</scope>
    <source>
        <strain evidence="1 2">AL19</strain>
    </source>
</reference>
<protein>
    <submittedName>
        <fullName evidence="1">YhzD family protein</fullName>
    </submittedName>
</protein>
<dbReference type="Pfam" id="PF14120">
    <property type="entry name" value="YhzD"/>
    <property type="match status" value="1"/>
</dbReference>
<accession>A0ABT6R3S2</accession>
<name>A0ABT6R3S2_9BACL</name>
<organism evidence="1 2">
    <name type="scientific">Exiguobacterium antarcticum</name>
    <dbReference type="NCBI Taxonomy" id="132920"/>
    <lineage>
        <taxon>Bacteria</taxon>
        <taxon>Bacillati</taxon>
        <taxon>Bacillota</taxon>
        <taxon>Bacilli</taxon>
        <taxon>Bacillales</taxon>
        <taxon>Bacillales Family XII. Incertae Sedis</taxon>
        <taxon>Exiguobacterium</taxon>
    </lineage>
</organism>
<dbReference type="InterPro" id="IPR025544">
    <property type="entry name" value="YhzD"/>
</dbReference>
<sequence>MLYTITAFSDRGDTLLDDTFDAPSDAEARQEGIRRLKEADLEHRGARVTRAGQLIHFERAYLPRLVPTGKTS</sequence>
<dbReference type="RefSeq" id="WP_014969675.1">
    <property type="nucleotide sequence ID" value="NZ_JANJYY010000037.1"/>
</dbReference>
<dbReference type="EMBL" id="JASBQV010000018">
    <property type="protein sequence ID" value="MDI3235594.1"/>
    <property type="molecule type" value="Genomic_DNA"/>
</dbReference>
<evidence type="ECO:0000313" key="1">
    <source>
        <dbReference type="EMBL" id="MDI3235594.1"/>
    </source>
</evidence>
<proteinExistence type="predicted"/>
<evidence type="ECO:0000313" key="2">
    <source>
        <dbReference type="Proteomes" id="UP001243286"/>
    </source>
</evidence>